<name>A0A8H4N7M7_9PEZI</name>
<evidence type="ECO:0000313" key="1">
    <source>
        <dbReference type="EMBL" id="KAF4310273.1"/>
    </source>
</evidence>
<accession>A0A8H4N7M7</accession>
<comment type="caution">
    <text evidence="1">The sequence shown here is derived from an EMBL/GenBank/DDBJ whole genome shotgun (WGS) entry which is preliminary data.</text>
</comment>
<sequence>MIFSGRAQGAEETFLCNFQSKSNEEVVETICIYIFNHAGKKIPKLAVLWYPGGNDDANLISPKLVREVLHLDIQTDEKTQSGRKIPFQGRMLDTQGHVDLEWGFERSSKRRTTRFVVISQYDPPFDVLLGRKTAIECGLA</sequence>
<proteinExistence type="predicted"/>
<gene>
    <name evidence="1" type="ORF">GTA08_BOTSDO02504</name>
</gene>
<dbReference type="EMBL" id="WWBZ02000016">
    <property type="protein sequence ID" value="KAF4310273.1"/>
    <property type="molecule type" value="Genomic_DNA"/>
</dbReference>
<reference evidence="1" key="1">
    <citation type="submission" date="2020-04" db="EMBL/GenBank/DDBJ databases">
        <title>Genome Assembly and Annotation of Botryosphaeria dothidea sdau 11-99, a Latent Pathogen of Apple Fruit Ring Rot in China.</title>
        <authorList>
            <person name="Yu C."/>
            <person name="Diao Y."/>
            <person name="Lu Q."/>
            <person name="Zhao J."/>
            <person name="Cui S."/>
            <person name="Peng C."/>
            <person name="He B."/>
            <person name="Liu H."/>
        </authorList>
    </citation>
    <scope>NUCLEOTIDE SEQUENCE [LARGE SCALE GENOMIC DNA]</scope>
    <source>
        <strain evidence="1">Sdau11-99</strain>
    </source>
</reference>
<dbReference type="OrthoDB" id="3937572at2759"/>
<dbReference type="AlphaFoldDB" id="A0A8H4N7M7"/>
<organism evidence="1 2">
    <name type="scientific">Botryosphaeria dothidea</name>
    <dbReference type="NCBI Taxonomy" id="55169"/>
    <lineage>
        <taxon>Eukaryota</taxon>
        <taxon>Fungi</taxon>
        <taxon>Dikarya</taxon>
        <taxon>Ascomycota</taxon>
        <taxon>Pezizomycotina</taxon>
        <taxon>Dothideomycetes</taxon>
        <taxon>Dothideomycetes incertae sedis</taxon>
        <taxon>Botryosphaeriales</taxon>
        <taxon>Botryosphaeriaceae</taxon>
        <taxon>Botryosphaeria</taxon>
    </lineage>
</organism>
<evidence type="ECO:0000313" key="2">
    <source>
        <dbReference type="Proteomes" id="UP000572817"/>
    </source>
</evidence>
<protein>
    <submittedName>
        <fullName evidence="1">Uncharacterized protein</fullName>
    </submittedName>
</protein>
<dbReference type="Proteomes" id="UP000572817">
    <property type="component" value="Unassembled WGS sequence"/>
</dbReference>
<keyword evidence="2" id="KW-1185">Reference proteome</keyword>